<name>L0JQF2_NATP1</name>
<feature type="compositionally biased region" description="Basic and acidic residues" evidence="1">
    <location>
        <begin position="20"/>
        <end position="59"/>
    </location>
</feature>
<feature type="region of interest" description="Disordered" evidence="1">
    <location>
        <begin position="1"/>
        <end position="59"/>
    </location>
</feature>
<reference evidence="3" key="1">
    <citation type="submission" date="2012-02" db="EMBL/GenBank/DDBJ databases">
        <title>Complete sequence of chromosome of Natrinema pellirubrum DSM 15624.</title>
        <authorList>
            <person name="Lucas S."/>
            <person name="Han J."/>
            <person name="Lapidus A."/>
            <person name="Cheng J.-F."/>
            <person name="Goodwin L."/>
            <person name="Pitluck S."/>
            <person name="Peters L."/>
            <person name="Teshima H."/>
            <person name="Detter J.C."/>
            <person name="Han C."/>
            <person name="Tapia R."/>
            <person name="Land M."/>
            <person name="Hauser L."/>
            <person name="Kyrpides N."/>
            <person name="Ivanova N."/>
            <person name="Pagani I."/>
            <person name="Sproer C."/>
            <person name="Anderson I."/>
            <person name="Woyke T."/>
        </authorList>
    </citation>
    <scope>NUCLEOTIDE SEQUENCE [LARGE SCALE GENOMIC DNA]</scope>
    <source>
        <strain evidence="3">DSM 15624 / JCM 10476 / NCIMB 786</strain>
    </source>
</reference>
<dbReference type="RefSeq" id="WP_015299128.1">
    <property type="nucleotide sequence ID" value="NC_019962.1"/>
</dbReference>
<dbReference type="Proteomes" id="UP000010843">
    <property type="component" value="Chromosome"/>
</dbReference>
<dbReference type="eggNOG" id="arCOG11543">
    <property type="taxonomic scope" value="Archaea"/>
</dbReference>
<dbReference type="GeneID" id="14333397"/>
<dbReference type="KEGG" id="npe:Natpe_2817"/>
<accession>L0JQF2</accession>
<organism evidence="2 3">
    <name type="scientific">Natrinema pellirubrum (strain DSM 15624 / CIP 106293 / JCM 10476 / NCIMB 786 / 157)</name>
    <dbReference type="NCBI Taxonomy" id="797303"/>
    <lineage>
        <taxon>Archaea</taxon>
        <taxon>Methanobacteriati</taxon>
        <taxon>Methanobacteriota</taxon>
        <taxon>Stenosarchaea group</taxon>
        <taxon>Halobacteria</taxon>
        <taxon>Halobacteriales</taxon>
        <taxon>Natrialbaceae</taxon>
        <taxon>Natrinema</taxon>
    </lineage>
</organism>
<evidence type="ECO:0000256" key="1">
    <source>
        <dbReference type="SAM" id="MobiDB-lite"/>
    </source>
</evidence>
<evidence type="ECO:0000313" key="3">
    <source>
        <dbReference type="Proteomes" id="UP000010843"/>
    </source>
</evidence>
<sequence length="59" mass="6861">MAMNFDPATQALTDSDVWTDENHRHERRSALDRGEDTTDRSADEVKRENHADERSSRCQ</sequence>
<protein>
    <submittedName>
        <fullName evidence="2">Uncharacterized protein</fullName>
    </submittedName>
</protein>
<dbReference type="AlphaFoldDB" id="L0JQF2"/>
<dbReference type="EMBL" id="CP003372">
    <property type="protein sequence ID" value="AGB32616.1"/>
    <property type="molecule type" value="Genomic_DNA"/>
</dbReference>
<proteinExistence type="predicted"/>
<gene>
    <name evidence="2" type="ordered locus">Natpe_2817</name>
</gene>
<evidence type="ECO:0000313" key="2">
    <source>
        <dbReference type="EMBL" id="AGB32616.1"/>
    </source>
</evidence>
<dbReference type="OrthoDB" id="172711at2157"/>
<dbReference type="HOGENOM" id="CLU_2949401_0_0_2"/>